<dbReference type="InterPro" id="IPR002942">
    <property type="entry name" value="S4_RNA-bd"/>
</dbReference>
<organism evidence="3 4">
    <name type="scientific">Sporosarcina ureilytica</name>
    <dbReference type="NCBI Taxonomy" id="298596"/>
    <lineage>
        <taxon>Bacteria</taxon>
        <taxon>Bacillati</taxon>
        <taxon>Bacillota</taxon>
        <taxon>Bacilli</taxon>
        <taxon>Bacillales</taxon>
        <taxon>Caryophanaceae</taxon>
        <taxon>Sporosarcina</taxon>
    </lineage>
</organism>
<keyword evidence="4" id="KW-1185">Reference proteome</keyword>
<dbReference type="Proteomes" id="UP000185746">
    <property type="component" value="Chromosome"/>
</dbReference>
<dbReference type="RefSeq" id="WP_075528489.1">
    <property type="nucleotide sequence ID" value="NZ_CP017560.1"/>
</dbReference>
<dbReference type="Pfam" id="PF17774">
    <property type="entry name" value="YlmH_RBD"/>
    <property type="match status" value="1"/>
</dbReference>
<dbReference type="CDD" id="cd00165">
    <property type="entry name" value="S4"/>
    <property type="match status" value="1"/>
</dbReference>
<dbReference type="EMBL" id="CP017560">
    <property type="protein sequence ID" value="AOV08332.1"/>
    <property type="molecule type" value="Genomic_DNA"/>
</dbReference>
<proteinExistence type="predicted"/>
<dbReference type="AlphaFoldDB" id="A0A1D8JHY8"/>
<dbReference type="InterPro" id="IPR040591">
    <property type="entry name" value="RqcP2_RBD"/>
</dbReference>
<dbReference type="SMART" id="SM00363">
    <property type="entry name" value="S4"/>
    <property type="match status" value="1"/>
</dbReference>
<dbReference type="Gene3D" id="3.10.290.10">
    <property type="entry name" value="RNA-binding S4 domain"/>
    <property type="match status" value="1"/>
</dbReference>
<dbReference type="Pfam" id="PF21278">
    <property type="entry name" value="YlmH_1st"/>
    <property type="match status" value="1"/>
</dbReference>
<dbReference type="Gene3D" id="3.30.1370.160">
    <property type="match status" value="1"/>
</dbReference>
<evidence type="ECO:0000256" key="1">
    <source>
        <dbReference type="PROSITE-ProRule" id="PRU00182"/>
    </source>
</evidence>
<gene>
    <name evidence="3" type="ORF">BI350_12840</name>
</gene>
<dbReference type="InterPro" id="IPR048443">
    <property type="entry name" value="RqcP2_N"/>
</dbReference>
<dbReference type="SUPFAM" id="SSF55174">
    <property type="entry name" value="Alpha-L RNA-binding motif"/>
    <property type="match status" value="1"/>
</dbReference>
<evidence type="ECO:0000313" key="3">
    <source>
        <dbReference type="EMBL" id="AOV08332.1"/>
    </source>
</evidence>
<evidence type="ECO:0000313" key="4">
    <source>
        <dbReference type="Proteomes" id="UP000185746"/>
    </source>
</evidence>
<sequence>MDSILQHFRKDEQPFIETVIGWIREVENLYVPKQTDYLNPRERYIVQSLAGGSDLLVAAHGAFSNAERMRVLIYPNYYEPTKKDYRVTVFKINYASKFITLAHKDVLGSLMSLGIDRGKFGDIQFRDEEVQFAVTAELEDYIVANFTTIGKGKISVTQIEEDSELLVSTDTWIESLQVVSSLRLDAVIAALTNLSRQKAVSLVRSDKVRVNWVSQSDVAMELFEEDVLSIRGFGRFKVISIEGRTRKDKIRLITGKLE</sequence>
<reference evidence="3 4" key="1">
    <citation type="submission" date="2016-09" db="EMBL/GenBank/DDBJ databases">
        <title>Complete genome sequence of the Lysinibacillus sphaericus LMG 22257, a specie of Bacillus with ureolytic activity that can effectively biodeposit calcium carbonate.</title>
        <authorList>
            <person name="Yan W."/>
        </authorList>
    </citation>
    <scope>NUCLEOTIDE SEQUENCE [LARGE SCALE GENOMIC DNA]</scope>
    <source>
        <strain evidence="3 4">LMG 22257</strain>
    </source>
</reference>
<dbReference type="InterPro" id="IPR012677">
    <property type="entry name" value="Nucleotide-bd_a/b_plait_sf"/>
</dbReference>
<keyword evidence="1" id="KW-0694">RNA-binding</keyword>
<name>A0A1D8JHY8_9BACL</name>
<evidence type="ECO:0000259" key="2">
    <source>
        <dbReference type="SMART" id="SM00363"/>
    </source>
</evidence>
<dbReference type="InterPro" id="IPR036986">
    <property type="entry name" value="S4_RNA-bd_sf"/>
</dbReference>
<dbReference type="PROSITE" id="PS50889">
    <property type="entry name" value="S4"/>
    <property type="match status" value="1"/>
</dbReference>
<dbReference type="KEGG" id="surl:BI350_12840"/>
<feature type="domain" description="RNA-binding S4" evidence="2">
    <location>
        <begin position="182"/>
        <end position="239"/>
    </location>
</feature>
<protein>
    <submittedName>
        <fullName evidence="3">RNA-binding protein</fullName>
    </submittedName>
</protein>
<dbReference type="Gene3D" id="3.30.70.330">
    <property type="match status" value="1"/>
</dbReference>
<dbReference type="GO" id="GO:0003723">
    <property type="term" value="F:RNA binding"/>
    <property type="evidence" value="ECO:0007669"/>
    <property type="project" value="UniProtKB-KW"/>
</dbReference>
<accession>A0A1D8JHY8</accession>